<dbReference type="PANTHER" id="PTHR43236">
    <property type="entry name" value="ANTITOXIN HIGA1"/>
    <property type="match status" value="1"/>
</dbReference>
<dbReference type="EMBL" id="JAVRAA010000003">
    <property type="protein sequence ID" value="MDT0336588.1"/>
    <property type="molecule type" value="Genomic_DNA"/>
</dbReference>
<protein>
    <submittedName>
        <fullName evidence="2">Helix-turn-helix transcriptional regulator</fullName>
    </submittedName>
</protein>
<dbReference type="GO" id="GO:0003677">
    <property type="term" value="F:DNA binding"/>
    <property type="evidence" value="ECO:0007669"/>
    <property type="project" value="InterPro"/>
</dbReference>
<accession>A0AAE4G8H2</accession>
<dbReference type="InterPro" id="IPR001387">
    <property type="entry name" value="Cro/C1-type_HTH"/>
</dbReference>
<organism evidence="2">
    <name type="scientific">Herbaspirillum huttiense subsp. nephrolepidis</name>
    <dbReference type="NCBI Taxonomy" id="3075126"/>
    <lineage>
        <taxon>Bacteria</taxon>
        <taxon>Pseudomonadati</taxon>
        <taxon>Pseudomonadota</taxon>
        <taxon>Betaproteobacteria</taxon>
        <taxon>Burkholderiales</taxon>
        <taxon>Oxalobacteraceae</taxon>
        <taxon>Herbaspirillum</taxon>
    </lineage>
</organism>
<dbReference type="PROSITE" id="PS50943">
    <property type="entry name" value="HTH_CROC1"/>
    <property type="match status" value="1"/>
</dbReference>
<gene>
    <name evidence="2" type="ORF">RJN63_07115</name>
</gene>
<dbReference type="InterPro" id="IPR052345">
    <property type="entry name" value="Rad_response_metalloprotease"/>
</dbReference>
<dbReference type="RefSeq" id="WP_034340597.1">
    <property type="nucleotide sequence ID" value="NZ_JAVLSM010000004.1"/>
</dbReference>
<dbReference type="SUPFAM" id="SSF47413">
    <property type="entry name" value="lambda repressor-like DNA-binding domains"/>
    <property type="match status" value="1"/>
</dbReference>
<dbReference type="PANTHER" id="PTHR43236:SF2">
    <property type="entry name" value="BLL0069 PROTEIN"/>
    <property type="match status" value="1"/>
</dbReference>
<reference evidence="2" key="1">
    <citation type="submission" date="2023-02" db="EMBL/GenBank/DDBJ databases">
        <title>Description of Herbaspirillum huttiense subsp. nephrolepsisexaltata and Herbaspirillum huttiense subsp. lycopersicon.</title>
        <authorList>
            <person name="Poudel M."/>
            <person name="Sharma A."/>
            <person name="Goss E."/>
            <person name="Tapia J.H."/>
            <person name="Harmon C.M."/>
            <person name="Jones J.B."/>
        </authorList>
    </citation>
    <scope>NUCLEOTIDE SEQUENCE</scope>
    <source>
        <strain evidence="2">NC40101</strain>
    </source>
</reference>
<dbReference type="Pfam" id="PF01381">
    <property type="entry name" value="HTH_3"/>
    <property type="match status" value="1"/>
</dbReference>
<comment type="caution">
    <text evidence="2">The sequence shown here is derived from an EMBL/GenBank/DDBJ whole genome shotgun (WGS) entry which is preliminary data.</text>
</comment>
<dbReference type="CDD" id="cd00093">
    <property type="entry name" value="HTH_XRE"/>
    <property type="match status" value="1"/>
</dbReference>
<dbReference type="AlphaFoldDB" id="A0AAE4G8H2"/>
<dbReference type="InterPro" id="IPR010982">
    <property type="entry name" value="Lambda_DNA-bd_dom_sf"/>
</dbReference>
<dbReference type="SMART" id="SM00530">
    <property type="entry name" value="HTH_XRE"/>
    <property type="match status" value="1"/>
</dbReference>
<name>A0AAE4G8H2_9BURK</name>
<evidence type="ECO:0000313" key="2">
    <source>
        <dbReference type="EMBL" id="MDT0336588.1"/>
    </source>
</evidence>
<dbReference type="Gene3D" id="1.10.260.40">
    <property type="entry name" value="lambda repressor-like DNA-binding domains"/>
    <property type="match status" value="1"/>
</dbReference>
<sequence>MLNIPLILQSMQQRGLTRTALATACDVSKEAVSNWLSGQSLPRPRKLLRLAEILHIEVTQLMAPDDEPVIAFRTTGGQRASDAAREAAVTAAEHLQELLPHLPHPRLFSPAVLESPSLEEAYLLEATRQVRDRLGLADDAPVQRQELLAVLQGFGAIMVPVYWNRQRHGHENALSIYLPRSKTTWVFVNLHACIGTFNAWLAHELGHCYTLHRLAADEGELFAERFAQALLFPPAAAARAAAELGKVSGDEALRLLAWYAGKYEVPMSTIVARVDLWLAHQGRKVSGLKRKQRGCDVHGEGRQETLSVSAALFGAEQLPAEHYIRTASDFFRTPVFEALACWQRRQGGGSPAFVASALNVDIGHAVEISFALSPASGMLAS</sequence>
<proteinExistence type="predicted"/>
<evidence type="ECO:0000259" key="1">
    <source>
        <dbReference type="PROSITE" id="PS50943"/>
    </source>
</evidence>
<feature type="domain" description="HTH cro/C1-type" evidence="1">
    <location>
        <begin position="7"/>
        <end position="61"/>
    </location>
</feature>